<evidence type="ECO:0000259" key="9">
    <source>
        <dbReference type="PROSITE" id="PS51755"/>
    </source>
</evidence>
<dbReference type="Proteomes" id="UP001154322">
    <property type="component" value="Unassembled WGS sequence"/>
</dbReference>
<evidence type="ECO:0000256" key="3">
    <source>
        <dbReference type="ARBA" id="ARBA00023015"/>
    </source>
</evidence>
<dbReference type="InterPro" id="IPR001789">
    <property type="entry name" value="Sig_transdc_resp-reg_receiver"/>
</dbReference>
<evidence type="ECO:0000256" key="4">
    <source>
        <dbReference type="ARBA" id="ARBA00023125"/>
    </source>
</evidence>
<feature type="domain" description="Response regulatory" evidence="8">
    <location>
        <begin position="3"/>
        <end position="116"/>
    </location>
</feature>
<dbReference type="PROSITE" id="PS50110">
    <property type="entry name" value="RESPONSE_REGULATORY"/>
    <property type="match status" value="1"/>
</dbReference>
<dbReference type="CDD" id="cd18159">
    <property type="entry name" value="REC_OmpR_NsrR-like"/>
    <property type="match status" value="1"/>
</dbReference>
<feature type="modified residue" description="4-aspartylphosphate" evidence="6">
    <location>
        <position position="52"/>
    </location>
</feature>
<evidence type="ECO:0000256" key="2">
    <source>
        <dbReference type="ARBA" id="ARBA00023012"/>
    </source>
</evidence>
<evidence type="ECO:0000313" key="11">
    <source>
        <dbReference type="Proteomes" id="UP001154322"/>
    </source>
</evidence>
<dbReference type="InterPro" id="IPR016032">
    <property type="entry name" value="Sig_transdc_resp-reg_C-effctor"/>
</dbReference>
<dbReference type="Pfam" id="PF00486">
    <property type="entry name" value="Trans_reg_C"/>
    <property type="match status" value="1"/>
</dbReference>
<feature type="domain" description="OmpR/PhoB-type" evidence="9">
    <location>
        <begin position="129"/>
        <end position="226"/>
    </location>
</feature>
<evidence type="ECO:0000256" key="7">
    <source>
        <dbReference type="PROSITE-ProRule" id="PRU01091"/>
    </source>
</evidence>
<sequence>MYKIMIVEDDPKIAQLLQSHIEKYGDQGIILDEFDRVLEKFKDIQPHVVLLDVNLPSFDGYYWCRQIRTVSTCPILFISARSGEMDQVMALENGGDDYITKPFHSEIVLAKIRSTLRRVYGDYAVKADERTVERYGLALYPERLELRLGGKTIMLTKKEAILVETLLERCPRPVTRELILDKLWDDSFVDDNTLSVNITRVRKKLAELGIGDALETVRGVGYRLNVTWEDEQAL</sequence>
<dbReference type="RefSeq" id="WP_213429675.1">
    <property type="nucleotide sequence ID" value="NZ_AP031286.1"/>
</dbReference>
<keyword evidence="5" id="KW-0804">Transcription</keyword>
<evidence type="ECO:0000313" key="10">
    <source>
        <dbReference type="EMBL" id="CAH8244046.1"/>
    </source>
</evidence>
<feature type="DNA-binding region" description="OmpR/PhoB-type" evidence="7">
    <location>
        <begin position="129"/>
        <end position="226"/>
    </location>
</feature>
<name>A0ABM9FXT8_9BACL</name>
<keyword evidence="1 6" id="KW-0597">Phosphoprotein</keyword>
<dbReference type="SUPFAM" id="SSF52172">
    <property type="entry name" value="CheY-like"/>
    <property type="match status" value="1"/>
</dbReference>
<dbReference type="InterPro" id="IPR001867">
    <property type="entry name" value="OmpR/PhoB-type_DNA-bd"/>
</dbReference>
<dbReference type="PROSITE" id="PS51755">
    <property type="entry name" value="OMPR_PHOB"/>
    <property type="match status" value="1"/>
</dbReference>
<comment type="caution">
    <text evidence="10">The sequence shown here is derived from an EMBL/GenBank/DDBJ whole genome shotgun (WGS) entry which is preliminary data.</text>
</comment>
<evidence type="ECO:0000256" key="5">
    <source>
        <dbReference type="ARBA" id="ARBA00023163"/>
    </source>
</evidence>
<keyword evidence="2" id="KW-0902">Two-component regulatory system</keyword>
<dbReference type="SMART" id="SM00862">
    <property type="entry name" value="Trans_reg_C"/>
    <property type="match status" value="1"/>
</dbReference>
<dbReference type="InterPro" id="IPR036388">
    <property type="entry name" value="WH-like_DNA-bd_sf"/>
</dbReference>
<reference evidence="10" key="1">
    <citation type="submission" date="2022-06" db="EMBL/GenBank/DDBJ databases">
        <authorList>
            <person name="Dietemann V."/>
            <person name="Ory F."/>
            <person name="Dainat B."/>
            <person name="Oberhansli S."/>
        </authorList>
    </citation>
    <scope>NUCLEOTIDE SEQUENCE</scope>
    <source>
        <strain evidence="10">Ena-SAMPLE-TAB-26-04-2022-14:26:32:270-5432</strain>
    </source>
</reference>
<organism evidence="10 11">
    <name type="scientific">Paenibacillus melissococcoides</name>
    <dbReference type="NCBI Taxonomy" id="2912268"/>
    <lineage>
        <taxon>Bacteria</taxon>
        <taxon>Bacillati</taxon>
        <taxon>Bacillota</taxon>
        <taxon>Bacilli</taxon>
        <taxon>Bacillales</taxon>
        <taxon>Paenibacillaceae</taxon>
        <taxon>Paenibacillus</taxon>
    </lineage>
</organism>
<dbReference type="Gene3D" id="1.10.10.10">
    <property type="entry name" value="Winged helix-like DNA-binding domain superfamily/Winged helix DNA-binding domain"/>
    <property type="match status" value="1"/>
</dbReference>
<keyword evidence="11" id="KW-1185">Reference proteome</keyword>
<dbReference type="SUPFAM" id="SSF46894">
    <property type="entry name" value="C-terminal effector domain of the bipartite response regulators"/>
    <property type="match status" value="1"/>
</dbReference>
<dbReference type="PANTHER" id="PTHR48111:SF31">
    <property type="entry name" value="TRANSCRIPTIONAL REGULATORY PROTEIN YXDJ"/>
    <property type="match status" value="1"/>
</dbReference>
<evidence type="ECO:0000256" key="1">
    <source>
        <dbReference type="ARBA" id="ARBA00022553"/>
    </source>
</evidence>
<dbReference type="EMBL" id="CALYLO010000001">
    <property type="protein sequence ID" value="CAH8244046.1"/>
    <property type="molecule type" value="Genomic_DNA"/>
</dbReference>
<evidence type="ECO:0000259" key="8">
    <source>
        <dbReference type="PROSITE" id="PS50110"/>
    </source>
</evidence>
<accession>A0ABM9FXT8</accession>
<proteinExistence type="predicted"/>
<dbReference type="InterPro" id="IPR039420">
    <property type="entry name" value="WalR-like"/>
</dbReference>
<dbReference type="InterPro" id="IPR011006">
    <property type="entry name" value="CheY-like_superfamily"/>
</dbReference>
<protein>
    <submittedName>
        <fullName evidence="10">Response regulator transcription factor</fullName>
    </submittedName>
</protein>
<dbReference type="Gene3D" id="6.10.250.690">
    <property type="match status" value="1"/>
</dbReference>
<dbReference type="SMART" id="SM00448">
    <property type="entry name" value="REC"/>
    <property type="match status" value="1"/>
</dbReference>
<dbReference type="Gene3D" id="3.40.50.2300">
    <property type="match status" value="1"/>
</dbReference>
<dbReference type="CDD" id="cd00383">
    <property type="entry name" value="trans_reg_C"/>
    <property type="match status" value="1"/>
</dbReference>
<keyword evidence="3" id="KW-0805">Transcription regulation</keyword>
<keyword evidence="4 7" id="KW-0238">DNA-binding</keyword>
<gene>
    <name evidence="10" type="ORF">WJ0W_001285</name>
</gene>
<dbReference type="Pfam" id="PF00072">
    <property type="entry name" value="Response_reg"/>
    <property type="match status" value="1"/>
</dbReference>
<evidence type="ECO:0000256" key="6">
    <source>
        <dbReference type="PROSITE-ProRule" id="PRU00169"/>
    </source>
</evidence>
<dbReference type="PANTHER" id="PTHR48111">
    <property type="entry name" value="REGULATOR OF RPOS"/>
    <property type="match status" value="1"/>
</dbReference>